<dbReference type="PRINTS" id="PR00081">
    <property type="entry name" value="GDHRDH"/>
</dbReference>
<dbReference type="Proteomes" id="UP000034029">
    <property type="component" value="Chromosome"/>
</dbReference>
<protein>
    <submittedName>
        <fullName evidence="4">Short-chain dehydrogenase</fullName>
    </submittedName>
</protein>
<sequence>MAHKTLAITGATSGIGRATVQELADDFDEIILLARNEVKAEILKKELKEMNRALKVKVIECNLASLISVEKAALHTQENYEKIDCLINNAGVVSLSRQETADGHELMMGTNYLGHYLLTHYLMPILMKSEAPQIVIVSSNAYGFTTLKSDYFKGKGNVMNLYGRSKLAVLYFMQELHEQFSDQGVRVTAVHPGAVSTNLGRTKQNEKFGNLVYGALRPFFLSPAEGAESTVLAVRNKERYDGMYMHAGKEIRLKPHGRSYYARKRLIKDTIHELYLDEFMEH</sequence>
<dbReference type="GO" id="GO:0016491">
    <property type="term" value="F:oxidoreductase activity"/>
    <property type="evidence" value="ECO:0007669"/>
    <property type="project" value="UniProtKB-KW"/>
</dbReference>
<evidence type="ECO:0000256" key="2">
    <source>
        <dbReference type="SAM" id="Coils"/>
    </source>
</evidence>
<reference evidence="5" key="2">
    <citation type="submission" date="2015-04" db="EMBL/GenBank/DDBJ databases">
        <title>Complete genome sequence of Salinicoccus halodurans strain H3B36, isolated from the Qaidam basin of China.</title>
        <authorList>
            <person name="Ma Y."/>
            <person name="Jiang K."/>
            <person name="Xue Y."/>
        </authorList>
    </citation>
    <scope>NUCLEOTIDE SEQUENCE [LARGE SCALE GENOMIC DNA]</scope>
    <source>
        <strain evidence="5">H3B36</strain>
    </source>
</reference>
<reference evidence="3 5" key="1">
    <citation type="journal article" date="2015" name="Int. J. Syst. Evol. Microbiol.">
        <title>Complete genome sequence of Salinicoccus halodurans H3B36, isolated from the Qaidam Basin in China.</title>
        <authorList>
            <person name="Jiang K."/>
            <person name="Xue Y."/>
            <person name="Ma Y."/>
        </authorList>
    </citation>
    <scope>NUCLEOTIDE SEQUENCE [LARGE SCALE GENOMIC DNA]</scope>
    <source>
        <strain evidence="3 5">H3B36</strain>
    </source>
</reference>
<proteinExistence type="predicted"/>
<gene>
    <name evidence="3" type="ORF">AAT16_13090</name>
    <name evidence="4" type="ORF">SAMN05216235_0874</name>
</gene>
<accession>A0A0F7HPE0</accession>
<dbReference type="Gene3D" id="3.40.50.720">
    <property type="entry name" value="NAD(P)-binding Rossmann-like Domain"/>
    <property type="match status" value="1"/>
</dbReference>
<keyword evidence="2" id="KW-0175">Coiled coil</keyword>
<dbReference type="SUPFAM" id="SSF51735">
    <property type="entry name" value="NAD(P)-binding Rossmann-fold domains"/>
    <property type="match status" value="1"/>
</dbReference>
<dbReference type="PANTHER" id="PTHR43157:SF31">
    <property type="entry name" value="PHOSPHATIDYLINOSITOL-GLYCAN BIOSYNTHESIS CLASS F PROTEIN"/>
    <property type="match status" value="1"/>
</dbReference>
<dbReference type="Proteomes" id="UP000183090">
    <property type="component" value="Unassembled WGS sequence"/>
</dbReference>
<name>A0A0F7HPE0_9STAP</name>
<dbReference type="Pfam" id="PF00106">
    <property type="entry name" value="adh_short"/>
    <property type="match status" value="1"/>
</dbReference>
<dbReference type="OrthoDB" id="9809821at2"/>
<evidence type="ECO:0000313" key="6">
    <source>
        <dbReference type="Proteomes" id="UP000183090"/>
    </source>
</evidence>
<reference evidence="4 6" key="3">
    <citation type="submission" date="2016-10" db="EMBL/GenBank/DDBJ databases">
        <authorList>
            <person name="Varghese N."/>
            <person name="Submissions S."/>
        </authorList>
    </citation>
    <scope>NUCLEOTIDE SEQUENCE [LARGE SCALE GENOMIC DNA]</scope>
    <source>
        <strain evidence="4 6">CGMCC 1.6501</strain>
    </source>
</reference>
<dbReference type="EMBL" id="FOTB01000002">
    <property type="protein sequence ID" value="SFK64963.1"/>
    <property type="molecule type" value="Genomic_DNA"/>
</dbReference>
<evidence type="ECO:0000313" key="3">
    <source>
        <dbReference type="EMBL" id="AKG75036.1"/>
    </source>
</evidence>
<dbReference type="InterPro" id="IPR036291">
    <property type="entry name" value="NAD(P)-bd_dom_sf"/>
</dbReference>
<dbReference type="PANTHER" id="PTHR43157">
    <property type="entry name" value="PHOSPHATIDYLINOSITOL-GLYCAN BIOSYNTHESIS CLASS F PROTEIN-RELATED"/>
    <property type="match status" value="1"/>
</dbReference>
<dbReference type="InterPro" id="IPR002347">
    <property type="entry name" value="SDR_fam"/>
</dbReference>
<dbReference type="EMBL" id="CP011366">
    <property type="protein sequence ID" value="AKG75036.1"/>
    <property type="molecule type" value="Genomic_DNA"/>
</dbReference>
<evidence type="ECO:0000313" key="5">
    <source>
        <dbReference type="Proteomes" id="UP000034029"/>
    </source>
</evidence>
<dbReference type="KEGG" id="shv:AAT16_13090"/>
<dbReference type="RefSeq" id="WP_046791213.1">
    <property type="nucleotide sequence ID" value="NZ_CP011366.1"/>
</dbReference>
<evidence type="ECO:0000313" key="4">
    <source>
        <dbReference type="EMBL" id="SFK64963.1"/>
    </source>
</evidence>
<feature type="coiled-coil region" evidence="2">
    <location>
        <begin position="33"/>
        <end position="60"/>
    </location>
</feature>
<keyword evidence="5" id="KW-1185">Reference proteome</keyword>
<dbReference type="AlphaFoldDB" id="A0A0F7HPE0"/>
<organism evidence="4 6">
    <name type="scientific">Salinicoccus halodurans</name>
    <dbReference type="NCBI Taxonomy" id="407035"/>
    <lineage>
        <taxon>Bacteria</taxon>
        <taxon>Bacillati</taxon>
        <taxon>Bacillota</taxon>
        <taxon>Bacilli</taxon>
        <taxon>Bacillales</taxon>
        <taxon>Staphylococcaceae</taxon>
        <taxon>Salinicoccus</taxon>
    </lineage>
</organism>
<evidence type="ECO:0000256" key="1">
    <source>
        <dbReference type="ARBA" id="ARBA00023002"/>
    </source>
</evidence>
<keyword evidence="1" id="KW-0560">Oxidoreductase</keyword>